<comment type="caution">
    <text evidence="7">The sequence shown here is derived from an EMBL/GenBank/DDBJ whole genome shotgun (WGS) entry which is preliminary data.</text>
</comment>
<proteinExistence type="predicted"/>
<dbReference type="SUPFAM" id="SSF54534">
    <property type="entry name" value="FKBP-like"/>
    <property type="match status" value="1"/>
</dbReference>
<dbReference type="EMBL" id="JBJNUY010000008">
    <property type="protein sequence ID" value="MFL9000751.1"/>
    <property type="molecule type" value="Genomic_DNA"/>
</dbReference>
<dbReference type="Proteomes" id="UP001628646">
    <property type="component" value="Unassembled WGS sequence"/>
</dbReference>
<feature type="domain" description="PpiC" evidence="6">
    <location>
        <begin position="6"/>
        <end position="103"/>
    </location>
</feature>
<evidence type="ECO:0000256" key="1">
    <source>
        <dbReference type="ARBA" id="ARBA00000971"/>
    </source>
</evidence>
<organism evidence="7 8">
    <name type="scientific">Pseudomonas azerbaijanorientalis</name>
    <dbReference type="NCBI Taxonomy" id="2842350"/>
    <lineage>
        <taxon>Bacteria</taxon>
        <taxon>Pseudomonadati</taxon>
        <taxon>Pseudomonadota</taxon>
        <taxon>Gammaproteobacteria</taxon>
        <taxon>Pseudomonadales</taxon>
        <taxon>Pseudomonadaceae</taxon>
        <taxon>Pseudomonas</taxon>
    </lineage>
</organism>
<evidence type="ECO:0000256" key="5">
    <source>
        <dbReference type="PROSITE-ProRule" id="PRU00278"/>
    </source>
</evidence>
<dbReference type="InterPro" id="IPR046357">
    <property type="entry name" value="PPIase_dom_sf"/>
</dbReference>
<dbReference type="PROSITE" id="PS50198">
    <property type="entry name" value="PPIC_PPIASE_2"/>
    <property type="match status" value="1"/>
</dbReference>
<accession>A0ABW8W627</accession>
<sequence>MKLDTLPVLRARHTPVKVAPGADASTVEAAGLRLTSIRAPIVTGADFGHVARGGSEEASACEGGNLGYFPRGRMVPQFEAAAFALAPGAISHSHHRIERIDDD</sequence>
<dbReference type="InterPro" id="IPR000297">
    <property type="entry name" value="PPIase_PpiC"/>
</dbReference>
<dbReference type="PANTHER" id="PTHR10657:SF4">
    <property type="entry name" value="PEPTIDYL-PROLYL CIS-TRANS ISOMERASE-RELATED"/>
    <property type="match status" value="1"/>
</dbReference>
<dbReference type="InterPro" id="IPR051370">
    <property type="entry name" value="PPIase_Pin1"/>
</dbReference>
<evidence type="ECO:0000313" key="7">
    <source>
        <dbReference type="EMBL" id="MFL9000751.1"/>
    </source>
</evidence>
<evidence type="ECO:0000256" key="3">
    <source>
        <dbReference type="ARBA" id="ARBA00023110"/>
    </source>
</evidence>
<evidence type="ECO:0000259" key="6">
    <source>
        <dbReference type="PROSITE" id="PS50198"/>
    </source>
</evidence>
<protein>
    <recommendedName>
        <fullName evidence="2">peptidylprolyl isomerase</fullName>
        <ecNumber evidence="2">5.2.1.8</ecNumber>
    </recommendedName>
</protein>
<reference evidence="7 8" key="1">
    <citation type="submission" date="2024-12" db="EMBL/GenBank/DDBJ databases">
        <title>Pseudomonas species isolated from Lotus nodules promote plant growth.</title>
        <authorList>
            <person name="Yu Y.-H."/>
            <person name="Kurtenbach J."/>
            <person name="Crosbie D."/>
            <person name="Brachmann A."/>
            <person name="Marin M."/>
        </authorList>
    </citation>
    <scope>NUCLEOTIDE SEQUENCE [LARGE SCALE GENOMIC DNA]</scope>
    <source>
        <strain evidence="7 8">PLb11B</strain>
    </source>
</reference>
<dbReference type="PANTHER" id="PTHR10657">
    <property type="entry name" value="PEPTIDYL-PROLYL CIS-TRANS ISOMERASE"/>
    <property type="match status" value="1"/>
</dbReference>
<comment type="catalytic activity">
    <reaction evidence="1">
        <text>[protein]-peptidylproline (omega=180) = [protein]-peptidylproline (omega=0)</text>
        <dbReference type="Rhea" id="RHEA:16237"/>
        <dbReference type="Rhea" id="RHEA-COMP:10747"/>
        <dbReference type="Rhea" id="RHEA-COMP:10748"/>
        <dbReference type="ChEBI" id="CHEBI:83833"/>
        <dbReference type="ChEBI" id="CHEBI:83834"/>
        <dbReference type="EC" id="5.2.1.8"/>
    </reaction>
</comment>
<dbReference type="RefSeq" id="WP_126050670.1">
    <property type="nucleotide sequence ID" value="NZ_JBJNUX010000021.1"/>
</dbReference>
<evidence type="ECO:0000313" key="8">
    <source>
        <dbReference type="Proteomes" id="UP001628646"/>
    </source>
</evidence>
<keyword evidence="3 5" id="KW-0697">Rotamase</keyword>
<dbReference type="Gene3D" id="3.10.50.40">
    <property type="match status" value="1"/>
</dbReference>
<evidence type="ECO:0000256" key="4">
    <source>
        <dbReference type="ARBA" id="ARBA00023235"/>
    </source>
</evidence>
<dbReference type="Pfam" id="PF00639">
    <property type="entry name" value="Rotamase"/>
    <property type="match status" value="1"/>
</dbReference>
<keyword evidence="4 5" id="KW-0413">Isomerase</keyword>
<dbReference type="GO" id="GO:0016853">
    <property type="term" value="F:isomerase activity"/>
    <property type="evidence" value="ECO:0007669"/>
    <property type="project" value="UniProtKB-KW"/>
</dbReference>
<evidence type="ECO:0000256" key="2">
    <source>
        <dbReference type="ARBA" id="ARBA00013194"/>
    </source>
</evidence>
<dbReference type="PROSITE" id="PS01096">
    <property type="entry name" value="PPIC_PPIASE_1"/>
    <property type="match status" value="1"/>
</dbReference>
<keyword evidence="8" id="KW-1185">Reference proteome</keyword>
<gene>
    <name evidence="7" type="ORF">ACJ8NA_19135</name>
</gene>
<name>A0ABW8W627_9PSED</name>
<dbReference type="EC" id="5.2.1.8" evidence="2"/>
<dbReference type="InterPro" id="IPR023058">
    <property type="entry name" value="PPIase_PpiC_CS"/>
</dbReference>